<proteinExistence type="inferred from homology"/>
<accession>A0A0E0DSP7</accession>
<evidence type="ECO:0000256" key="2">
    <source>
        <dbReference type="SAM" id="MobiDB-lite"/>
    </source>
</evidence>
<dbReference type="InterPro" id="IPR026057">
    <property type="entry name" value="TBL_C"/>
</dbReference>
<organism evidence="4">
    <name type="scientific">Oryza meridionalis</name>
    <dbReference type="NCBI Taxonomy" id="40149"/>
    <lineage>
        <taxon>Eukaryota</taxon>
        <taxon>Viridiplantae</taxon>
        <taxon>Streptophyta</taxon>
        <taxon>Embryophyta</taxon>
        <taxon>Tracheophyta</taxon>
        <taxon>Spermatophyta</taxon>
        <taxon>Magnoliopsida</taxon>
        <taxon>Liliopsida</taxon>
        <taxon>Poales</taxon>
        <taxon>Poaceae</taxon>
        <taxon>BOP clade</taxon>
        <taxon>Oryzoideae</taxon>
        <taxon>Oryzeae</taxon>
        <taxon>Oryzinae</taxon>
        <taxon>Oryza</taxon>
    </lineage>
</organism>
<dbReference type="GO" id="GO:0016740">
    <property type="term" value="F:transferase activity"/>
    <property type="evidence" value="ECO:0007669"/>
    <property type="project" value="InterPro"/>
</dbReference>
<comment type="similarity">
    <text evidence="1">Belongs to the PC-esterase family. TBL subfamily.</text>
</comment>
<dbReference type="Pfam" id="PF13839">
    <property type="entry name" value="PC-Esterase"/>
    <property type="match status" value="1"/>
</dbReference>
<dbReference type="EnsemblPlants" id="OMERI05G17220.1">
    <property type="protein sequence ID" value="OMERI05G17220.1"/>
    <property type="gene ID" value="OMERI05G17220"/>
</dbReference>
<feature type="domain" description="Trichome birefringence-like C-terminal" evidence="3">
    <location>
        <begin position="159"/>
        <end position="217"/>
    </location>
</feature>
<evidence type="ECO:0000313" key="5">
    <source>
        <dbReference type="Proteomes" id="UP000008021"/>
    </source>
</evidence>
<feature type="region of interest" description="Disordered" evidence="2">
    <location>
        <begin position="1"/>
        <end position="53"/>
    </location>
</feature>
<evidence type="ECO:0000259" key="3">
    <source>
        <dbReference type="Pfam" id="PF13839"/>
    </source>
</evidence>
<reference evidence="4" key="1">
    <citation type="submission" date="2015-04" db="UniProtKB">
        <authorList>
            <consortium name="EnsemblPlants"/>
        </authorList>
    </citation>
    <scope>IDENTIFICATION</scope>
</reference>
<reference evidence="4" key="2">
    <citation type="submission" date="2018-05" db="EMBL/GenBank/DDBJ databases">
        <title>OmerRS3 (Oryza meridionalis Reference Sequence Version 3).</title>
        <authorList>
            <person name="Zhang J."/>
            <person name="Kudrna D."/>
            <person name="Lee S."/>
            <person name="Talag J."/>
            <person name="Welchert J."/>
            <person name="Wing R.A."/>
        </authorList>
    </citation>
    <scope>NUCLEOTIDE SEQUENCE [LARGE SCALE GENOMIC DNA]</scope>
    <source>
        <strain evidence="4">cv. OR44</strain>
    </source>
</reference>
<sequence length="227" mass="24258">MELPISVRTVSRLSDGGGGGGPVDDASAGASEGSRTKATDGDGVDGWGGAAERRGWWSPRKERRCAQEEGVPRTIWSRIWRRNPSHPTTARHAACPGCCCCPTGPAPAVSGDKNSAAAISPPPRRTTGLGLLAPGVRLPGRLGGDELGEEESNHRIIFVNKAMRPNGVKLFRTQSPRHFEGGDWNEGGSCQRDKPLSAEEVEELFSLDNNGTNVEARLVNQHLALQY</sequence>
<evidence type="ECO:0000256" key="1">
    <source>
        <dbReference type="ARBA" id="ARBA00007727"/>
    </source>
</evidence>
<name>A0A0E0DSP7_9ORYZ</name>
<keyword evidence="5" id="KW-1185">Reference proteome</keyword>
<dbReference type="STRING" id="40149.A0A0E0DSP7"/>
<protein>
    <recommendedName>
        <fullName evidence="3">Trichome birefringence-like C-terminal domain-containing protein</fullName>
    </recommendedName>
</protein>
<dbReference type="HOGENOM" id="CLU_1221363_0_0_1"/>
<evidence type="ECO:0000313" key="4">
    <source>
        <dbReference type="EnsemblPlants" id="OMERI05G17220.1"/>
    </source>
</evidence>
<dbReference type="AlphaFoldDB" id="A0A0E0DSP7"/>
<dbReference type="Proteomes" id="UP000008021">
    <property type="component" value="Chromosome 5"/>
</dbReference>
<dbReference type="Gramene" id="OMERI05G17220.1">
    <property type="protein sequence ID" value="OMERI05G17220.1"/>
    <property type="gene ID" value="OMERI05G17220"/>
</dbReference>